<dbReference type="InterPro" id="IPR001130">
    <property type="entry name" value="TatD-like"/>
</dbReference>
<organism evidence="1 2">
    <name type="scientific">Maudiozyma humilis</name>
    <name type="common">Sour dough yeast</name>
    <name type="synonym">Kazachstania humilis</name>
    <dbReference type="NCBI Taxonomy" id="51915"/>
    <lineage>
        <taxon>Eukaryota</taxon>
        <taxon>Fungi</taxon>
        <taxon>Dikarya</taxon>
        <taxon>Ascomycota</taxon>
        <taxon>Saccharomycotina</taxon>
        <taxon>Saccharomycetes</taxon>
        <taxon>Saccharomycetales</taxon>
        <taxon>Saccharomycetaceae</taxon>
        <taxon>Maudiozyma</taxon>
    </lineage>
</organism>
<dbReference type="Pfam" id="PF01026">
    <property type="entry name" value="TatD_DNase"/>
    <property type="match status" value="1"/>
</dbReference>
<dbReference type="PANTHER" id="PTHR47345:SF1">
    <property type="entry name" value="CUT9-INTERACTING PROTEIN SCN1"/>
    <property type="match status" value="1"/>
</dbReference>
<reference evidence="1 2" key="1">
    <citation type="journal article" date="2023" name="Elife">
        <title>Identification of key yeast species and microbe-microbe interactions impacting larval growth of Drosophila in the wild.</title>
        <authorList>
            <person name="Mure A."/>
            <person name="Sugiura Y."/>
            <person name="Maeda R."/>
            <person name="Honda K."/>
            <person name="Sakurai N."/>
            <person name="Takahashi Y."/>
            <person name="Watada M."/>
            <person name="Katoh T."/>
            <person name="Gotoh A."/>
            <person name="Gotoh Y."/>
            <person name="Taniguchi I."/>
            <person name="Nakamura K."/>
            <person name="Hayashi T."/>
            <person name="Katayama T."/>
            <person name="Uemura T."/>
            <person name="Hattori Y."/>
        </authorList>
    </citation>
    <scope>NUCLEOTIDE SEQUENCE [LARGE SCALE GENOMIC DNA]</scope>
    <source>
        <strain evidence="1 2">KH-74</strain>
    </source>
</reference>
<dbReference type="Gene3D" id="3.20.20.140">
    <property type="entry name" value="Metal-dependent hydrolases"/>
    <property type="match status" value="1"/>
</dbReference>
<accession>A0AAV5S061</accession>
<dbReference type="EMBL" id="BTGD01000010">
    <property type="protein sequence ID" value="GMM56987.1"/>
    <property type="molecule type" value="Genomic_DNA"/>
</dbReference>
<comment type="caution">
    <text evidence="1">The sequence shown here is derived from an EMBL/GenBank/DDBJ whole genome shotgun (WGS) entry which is preliminary data.</text>
</comment>
<dbReference type="InterPro" id="IPR053044">
    <property type="entry name" value="Metallo-hydrolase/TatD-type"/>
</dbReference>
<evidence type="ECO:0000313" key="1">
    <source>
        <dbReference type="EMBL" id="GMM56987.1"/>
    </source>
</evidence>
<name>A0AAV5S061_MAUHU</name>
<dbReference type="InterPro" id="IPR032466">
    <property type="entry name" value="Metal_Hydrolase"/>
</dbReference>
<dbReference type="PANTHER" id="PTHR47345">
    <property type="entry name" value="CUT9-INTERACTING PROTEIN SCN1"/>
    <property type="match status" value="1"/>
</dbReference>
<sequence length="320" mass="35910">MDTPLVDAHCHMTTDPLDPLPVEPGRSAASPGTERVLMSTNPWDWARVQATATSNDSAQPLHRAFGIHPWYAHLFSFGPVSKEEHYRSVLQYPESEEATATALITHTLPPPRDIEEYIAAVDFSSVSAIGEVGLDRSFTLPASGFYQGRDAEGHVPARTRVRVSLAHQQRVFERMCRLAAERALPLSLHAVNAHMPVFEICKRAILHSPSVCLCLHSYTGSTEFLEGQWLHTFSAERVYVSVSRWINFREGSPGRLDIARVPPQCILTETDYVVDGEVRYLDGDIEYLVQQLTPLLRMNSPAETRRLVHANLQRFLSRAE</sequence>
<dbReference type="Proteomes" id="UP001377567">
    <property type="component" value="Unassembled WGS sequence"/>
</dbReference>
<gene>
    <name evidence="1" type="ORF">DAKH74_036030</name>
</gene>
<keyword evidence="2" id="KW-1185">Reference proteome</keyword>
<dbReference type="GO" id="GO:0016788">
    <property type="term" value="F:hydrolase activity, acting on ester bonds"/>
    <property type="evidence" value="ECO:0007669"/>
    <property type="project" value="InterPro"/>
</dbReference>
<evidence type="ECO:0000313" key="2">
    <source>
        <dbReference type="Proteomes" id="UP001377567"/>
    </source>
</evidence>
<proteinExistence type="predicted"/>
<dbReference type="AlphaFoldDB" id="A0AAV5S061"/>
<protein>
    <submittedName>
        <fullName evidence="1">Endodeoxyribonuclease</fullName>
    </submittedName>
</protein>
<dbReference type="SUPFAM" id="SSF51556">
    <property type="entry name" value="Metallo-dependent hydrolases"/>
    <property type="match status" value="1"/>
</dbReference>